<dbReference type="KEGG" id="hro:HELRODRAFT_89391"/>
<dbReference type="Gene3D" id="3.40.20.10">
    <property type="entry name" value="Severin"/>
    <property type="match status" value="2"/>
</dbReference>
<keyword evidence="5" id="KW-0677">Repeat</keyword>
<dbReference type="RefSeq" id="XP_009029369.1">
    <property type="nucleotide sequence ID" value="XM_009031121.1"/>
</dbReference>
<dbReference type="PANTHER" id="PTHR13759:SF1">
    <property type="entry name" value="TWINFILIN"/>
    <property type="match status" value="1"/>
</dbReference>
<dbReference type="PROSITE" id="PS51263">
    <property type="entry name" value="ADF_H"/>
    <property type="match status" value="2"/>
</dbReference>
<dbReference type="InParanoid" id="T1G7C7"/>
<dbReference type="EnsemblMetazoa" id="HelroT89391">
    <property type="protein sequence ID" value="HelroP89391"/>
    <property type="gene ID" value="HelroG89391"/>
</dbReference>
<dbReference type="EMBL" id="AMQM01007557">
    <property type="status" value="NOT_ANNOTATED_CDS"/>
    <property type="molecule type" value="Genomic_DNA"/>
</dbReference>
<dbReference type="HOGENOM" id="CLU_031995_0_1_1"/>
<dbReference type="CTD" id="20216974"/>
<reference evidence="15" key="1">
    <citation type="submission" date="2012-12" db="EMBL/GenBank/DDBJ databases">
        <authorList>
            <person name="Hellsten U."/>
            <person name="Grimwood J."/>
            <person name="Chapman J.A."/>
            <person name="Shapiro H."/>
            <person name="Aerts A."/>
            <person name="Otillar R.P."/>
            <person name="Terry A.Y."/>
            <person name="Boore J.L."/>
            <person name="Simakov O."/>
            <person name="Marletaz F."/>
            <person name="Cho S.-J."/>
            <person name="Edsinger-Gonzales E."/>
            <person name="Havlak P."/>
            <person name="Kuo D.-H."/>
            <person name="Larsson T."/>
            <person name="Lv J."/>
            <person name="Arendt D."/>
            <person name="Savage R."/>
            <person name="Osoegawa K."/>
            <person name="de Jong P."/>
            <person name="Lindberg D.R."/>
            <person name="Seaver E.C."/>
            <person name="Weisblat D.A."/>
            <person name="Putnam N.H."/>
            <person name="Grigoriev I.V."/>
            <person name="Rokhsar D.S."/>
        </authorList>
    </citation>
    <scope>NUCLEOTIDE SEQUENCE</scope>
</reference>
<dbReference type="Pfam" id="PF00241">
    <property type="entry name" value="Cofilin_ADF"/>
    <property type="match status" value="2"/>
</dbReference>
<dbReference type="Proteomes" id="UP000015101">
    <property type="component" value="Unassembled WGS sequence"/>
</dbReference>
<dbReference type="FunFam" id="3.40.20.10:FF:000007">
    <property type="entry name" value="Twinfilin-1 isoform 1"/>
    <property type="match status" value="1"/>
</dbReference>
<comment type="function">
    <text evidence="9">Actin-binding protein involved in motile and morphological processes. Inhibits actin polymerization, likely by sequestering G-actin.</text>
</comment>
<dbReference type="AlphaFoldDB" id="T1G7C7"/>
<organism evidence="14 15">
    <name type="scientific">Helobdella robusta</name>
    <name type="common">Californian leech</name>
    <dbReference type="NCBI Taxonomy" id="6412"/>
    <lineage>
        <taxon>Eukaryota</taxon>
        <taxon>Metazoa</taxon>
        <taxon>Spiralia</taxon>
        <taxon>Lophotrochozoa</taxon>
        <taxon>Annelida</taxon>
        <taxon>Clitellata</taxon>
        <taxon>Hirudinea</taxon>
        <taxon>Rhynchobdellida</taxon>
        <taxon>Glossiphoniidae</taxon>
        <taxon>Helobdella</taxon>
    </lineage>
</organism>
<dbReference type="GO" id="GO:0005884">
    <property type="term" value="C:actin filament"/>
    <property type="evidence" value="ECO:0000318"/>
    <property type="project" value="GO_Central"/>
</dbReference>
<feature type="domain" description="DBB" evidence="12">
    <location>
        <begin position="82"/>
        <end position="229"/>
    </location>
</feature>
<dbReference type="GO" id="GO:0005938">
    <property type="term" value="C:cell cortex"/>
    <property type="evidence" value="ECO:0007669"/>
    <property type="project" value="UniProtKB-SubCell"/>
</dbReference>
<dbReference type="GO" id="GO:0030016">
    <property type="term" value="C:myofibril"/>
    <property type="evidence" value="ECO:0000318"/>
    <property type="project" value="GO_Central"/>
</dbReference>
<dbReference type="GO" id="GO:0030042">
    <property type="term" value="P:actin filament depolymerization"/>
    <property type="evidence" value="ECO:0000318"/>
    <property type="project" value="GO_Central"/>
</dbReference>
<evidence type="ECO:0000256" key="8">
    <source>
        <dbReference type="ARBA" id="ARBA00038532"/>
    </source>
</evidence>
<name>T1G7C7_HELRO</name>
<dbReference type="CDD" id="cd11285">
    <property type="entry name" value="ADF_Twf-N_like"/>
    <property type="match status" value="1"/>
</dbReference>
<proteinExistence type="inferred from homology"/>
<reference evidence="14" key="3">
    <citation type="submission" date="2015-06" db="UniProtKB">
        <authorList>
            <consortium name="EnsemblMetazoa"/>
        </authorList>
    </citation>
    <scope>IDENTIFICATION</scope>
</reference>
<dbReference type="EMBL" id="KB097640">
    <property type="protein sequence ID" value="ESN92493.1"/>
    <property type="molecule type" value="Genomic_DNA"/>
</dbReference>
<keyword evidence="7" id="KW-0206">Cytoskeleton</keyword>
<dbReference type="GO" id="GO:0010976">
    <property type="term" value="P:positive regulation of neuron projection development"/>
    <property type="evidence" value="ECO:0000318"/>
    <property type="project" value="GO_Central"/>
</dbReference>
<dbReference type="InterPro" id="IPR017893">
    <property type="entry name" value="DBB_domain"/>
</dbReference>
<evidence type="ECO:0000256" key="10">
    <source>
        <dbReference type="ARBA" id="ARBA00069496"/>
    </source>
</evidence>
<dbReference type="InterPro" id="IPR029006">
    <property type="entry name" value="ADF-H/Gelsolin-like_dom_sf"/>
</dbReference>
<evidence type="ECO:0000259" key="11">
    <source>
        <dbReference type="PROSITE" id="PS51263"/>
    </source>
</evidence>
<evidence type="ECO:0000256" key="4">
    <source>
        <dbReference type="ARBA" id="ARBA00022490"/>
    </source>
</evidence>
<dbReference type="GO" id="GO:0010591">
    <property type="term" value="P:regulation of lamellipodium assembly"/>
    <property type="evidence" value="ECO:0000318"/>
    <property type="project" value="GO_Central"/>
</dbReference>
<dbReference type="PANTHER" id="PTHR13759">
    <property type="entry name" value="TWINFILIN"/>
    <property type="match status" value="1"/>
</dbReference>
<gene>
    <name evidence="14" type="primary">20216974</name>
    <name evidence="13" type="ORF">HELRODRAFT_89391</name>
</gene>
<dbReference type="GO" id="GO:0005737">
    <property type="term" value="C:cytoplasm"/>
    <property type="evidence" value="ECO:0000318"/>
    <property type="project" value="GO_Central"/>
</dbReference>
<dbReference type="GO" id="GO:0051016">
    <property type="term" value="P:barbed-end actin filament capping"/>
    <property type="evidence" value="ECO:0000318"/>
    <property type="project" value="GO_Central"/>
</dbReference>
<dbReference type="InterPro" id="IPR028458">
    <property type="entry name" value="Twinfilin"/>
</dbReference>
<keyword evidence="15" id="KW-1185">Reference proteome</keyword>
<feature type="domain" description="ADF-H" evidence="11">
    <location>
        <begin position="1"/>
        <end position="133"/>
    </location>
</feature>
<comment type="subcellular location">
    <subcellularLocation>
        <location evidence="2">Cytoplasm</location>
        <location evidence="2">Cell cortex</location>
    </subcellularLocation>
    <subcellularLocation>
        <location evidence="1">Cytoplasm</location>
        <location evidence="1">Cytoskeleton</location>
    </subcellularLocation>
</comment>
<evidence type="ECO:0000256" key="7">
    <source>
        <dbReference type="ARBA" id="ARBA00023212"/>
    </source>
</evidence>
<keyword evidence="6" id="KW-0009">Actin-binding</keyword>
<protein>
    <recommendedName>
        <fullName evidence="10">Twinfilin</fullName>
    </recommendedName>
</protein>
<evidence type="ECO:0000256" key="5">
    <source>
        <dbReference type="ARBA" id="ARBA00022737"/>
    </source>
</evidence>
<comment type="similarity">
    <text evidence="3">Belongs to the actin-binding proteins ADF family. Twinfilin subfamily.</text>
</comment>
<evidence type="ECO:0000259" key="12">
    <source>
        <dbReference type="PROSITE" id="PS51376"/>
    </source>
</evidence>
<dbReference type="GO" id="GO:0051015">
    <property type="term" value="F:actin filament binding"/>
    <property type="evidence" value="ECO:0000318"/>
    <property type="project" value="GO_Central"/>
</dbReference>
<dbReference type="STRING" id="6412.T1G7C7"/>
<dbReference type="InterPro" id="IPR002108">
    <property type="entry name" value="ADF-H"/>
</dbReference>
<reference evidence="13 15" key="2">
    <citation type="journal article" date="2013" name="Nature">
        <title>Insights into bilaterian evolution from three spiralian genomes.</title>
        <authorList>
            <person name="Simakov O."/>
            <person name="Marletaz F."/>
            <person name="Cho S.J."/>
            <person name="Edsinger-Gonzales E."/>
            <person name="Havlak P."/>
            <person name="Hellsten U."/>
            <person name="Kuo D.H."/>
            <person name="Larsson T."/>
            <person name="Lv J."/>
            <person name="Arendt D."/>
            <person name="Savage R."/>
            <person name="Osoegawa K."/>
            <person name="de Jong P."/>
            <person name="Grimwood J."/>
            <person name="Chapman J.A."/>
            <person name="Shapiro H."/>
            <person name="Aerts A."/>
            <person name="Otillar R.P."/>
            <person name="Terry A.Y."/>
            <person name="Boore J.L."/>
            <person name="Grigoriev I.V."/>
            <person name="Lindberg D.R."/>
            <person name="Seaver E.C."/>
            <person name="Weisblat D.A."/>
            <person name="Putnam N.H."/>
            <person name="Rokhsar D.S."/>
        </authorList>
    </citation>
    <scope>NUCLEOTIDE SEQUENCE</scope>
</reference>
<evidence type="ECO:0000256" key="1">
    <source>
        <dbReference type="ARBA" id="ARBA00004245"/>
    </source>
</evidence>
<dbReference type="GeneID" id="20216974"/>
<evidence type="ECO:0000313" key="15">
    <source>
        <dbReference type="Proteomes" id="UP000015101"/>
    </source>
</evidence>
<dbReference type="CDD" id="cd11284">
    <property type="entry name" value="ADF_Twf-C_like"/>
    <property type="match status" value="1"/>
</dbReference>
<dbReference type="eggNOG" id="KOG1747">
    <property type="taxonomic scope" value="Eukaryota"/>
</dbReference>
<evidence type="ECO:0000313" key="13">
    <source>
        <dbReference type="EMBL" id="ESN92493.1"/>
    </source>
</evidence>
<dbReference type="OrthoDB" id="10006997at2759"/>
<comment type="subunit">
    <text evidence="8">Interacts with G-actin; ADP-actin form.</text>
</comment>
<dbReference type="FunFam" id="3.40.20.10:FF:000042">
    <property type="entry name" value="Actin depolymerizing protein"/>
    <property type="match status" value="1"/>
</dbReference>
<dbReference type="GO" id="GO:0003785">
    <property type="term" value="F:actin monomer binding"/>
    <property type="evidence" value="ECO:0000318"/>
    <property type="project" value="GO_Central"/>
</dbReference>
<dbReference type="PROSITE" id="PS51376">
    <property type="entry name" value="DBB"/>
    <property type="match status" value="1"/>
</dbReference>
<evidence type="ECO:0000256" key="2">
    <source>
        <dbReference type="ARBA" id="ARBA00004544"/>
    </source>
</evidence>
<sequence length="336" mass="38069">ATTELKSAISQAKLGQIRLIKMIINSENLSLEKVIKPIGTWQQDFDNAVLPCLKVNQPCYILYKLDSRYQQDGSPEWLLITYVPDTTQTREKMIYASTKMTMKKAISALHIKYDYAATTINECSYEGFNSYIRSLTAPKPLTKAEIELQQIKKNEMRTQGKKQTLQSISFPLTPELEDALLLFKSAEVNYIQICIDIAKEVISLAVADKITTAQLRNLIPTDKPRYHLFSFNHRGNIFIHSIPVGKSTIKEKMLYSTCKMTFLQRVEADLKIPVARKIETDSPDELTEEYLVDQLSSSSSSSSFPPAARFNSSGAVGDVNFRHQRMFHNLGSPAFH</sequence>
<accession>T1G7C7</accession>
<dbReference type="SMART" id="SM00102">
    <property type="entry name" value="ADF"/>
    <property type="match status" value="2"/>
</dbReference>
<evidence type="ECO:0000256" key="3">
    <source>
        <dbReference type="ARBA" id="ARBA00009557"/>
    </source>
</evidence>
<dbReference type="SUPFAM" id="SSF55753">
    <property type="entry name" value="Actin depolymerizing proteins"/>
    <property type="match status" value="2"/>
</dbReference>
<evidence type="ECO:0000256" key="6">
    <source>
        <dbReference type="ARBA" id="ARBA00023203"/>
    </source>
</evidence>
<keyword evidence="4" id="KW-0963">Cytoplasm</keyword>
<evidence type="ECO:0000313" key="14">
    <source>
        <dbReference type="EnsemblMetazoa" id="HelroP89391"/>
    </source>
</evidence>
<feature type="domain" description="ADF-H" evidence="11">
    <location>
        <begin position="167"/>
        <end position="296"/>
    </location>
</feature>
<evidence type="ECO:0000256" key="9">
    <source>
        <dbReference type="ARBA" id="ARBA00056419"/>
    </source>
</evidence>